<dbReference type="EMBL" id="HBGW01005810">
    <property type="protein sequence ID" value="CAD9498272.1"/>
    <property type="molecule type" value="Transcribed_RNA"/>
</dbReference>
<name>A0A7S2HSB5_9DINO</name>
<protein>
    <submittedName>
        <fullName evidence="2">Uncharacterized protein</fullName>
    </submittedName>
</protein>
<feature type="transmembrane region" description="Helical" evidence="1">
    <location>
        <begin position="105"/>
        <end position="122"/>
    </location>
</feature>
<feature type="transmembrane region" description="Helical" evidence="1">
    <location>
        <begin position="142"/>
        <end position="161"/>
    </location>
</feature>
<keyword evidence="1" id="KW-1133">Transmembrane helix</keyword>
<keyword evidence="1" id="KW-0472">Membrane</keyword>
<keyword evidence="1" id="KW-0812">Transmembrane</keyword>
<feature type="transmembrane region" description="Helical" evidence="1">
    <location>
        <begin position="44"/>
        <end position="65"/>
    </location>
</feature>
<dbReference type="AlphaFoldDB" id="A0A7S2HSB5"/>
<organism evidence="2">
    <name type="scientific">Zooxanthella nutricula</name>
    <dbReference type="NCBI Taxonomy" id="1333877"/>
    <lineage>
        <taxon>Eukaryota</taxon>
        <taxon>Sar</taxon>
        <taxon>Alveolata</taxon>
        <taxon>Dinophyceae</taxon>
        <taxon>Peridiniales</taxon>
        <taxon>Peridiniales incertae sedis</taxon>
        <taxon>Zooxanthella</taxon>
    </lineage>
</organism>
<reference evidence="2" key="1">
    <citation type="submission" date="2021-01" db="EMBL/GenBank/DDBJ databases">
        <authorList>
            <person name="Corre E."/>
            <person name="Pelletier E."/>
            <person name="Niang G."/>
            <person name="Scheremetjew M."/>
            <person name="Finn R."/>
            <person name="Kale V."/>
            <person name="Holt S."/>
            <person name="Cochrane G."/>
            <person name="Meng A."/>
            <person name="Brown T."/>
            <person name="Cohen L."/>
        </authorList>
    </citation>
    <scope>NUCLEOTIDE SEQUENCE</scope>
    <source>
        <strain evidence="2">RCC3387</strain>
    </source>
</reference>
<gene>
    <name evidence="2" type="ORF">BRAN1462_LOCUS3821</name>
</gene>
<accession>A0A7S2HSB5</accession>
<feature type="transmembrane region" description="Helical" evidence="1">
    <location>
        <begin position="271"/>
        <end position="292"/>
    </location>
</feature>
<evidence type="ECO:0000313" key="2">
    <source>
        <dbReference type="EMBL" id="CAD9498272.1"/>
    </source>
</evidence>
<sequence>MLWPIVAWAVLPTGAVLSLMFLSGQTLAMSCASRVLHTPVRLGTLQLSLATLMTGLCSGLSALTYSSLRQHEARTEEMRDGPSWSQGVHMREQNQLKCFLAGRNYYMSLCGLILWVTAWRLKALHDSKQLGPPRVMARPVSFIARAFYIALSGLALASADVPMCRINYNLQLAMFVTPQKTFLQREMGQCEAVFRESAGGRCKEWCDQVANLSQERLATILSARRSHYLGRYAAQFFDDTRGVEQGDSRIEDLFQKKTCAQVLRSVDKSNVMVNWTCIALAFVAIVGAFSFASNAWYGRWYGGFGGAGPDWYDMAAHED</sequence>
<evidence type="ECO:0000256" key="1">
    <source>
        <dbReference type="SAM" id="Phobius"/>
    </source>
</evidence>
<proteinExistence type="predicted"/>